<evidence type="ECO:0000313" key="1">
    <source>
        <dbReference type="EMBL" id="CAB4914384.1"/>
    </source>
</evidence>
<organism evidence="1">
    <name type="scientific">freshwater metagenome</name>
    <dbReference type="NCBI Taxonomy" id="449393"/>
    <lineage>
        <taxon>unclassified sequences</taxon>
        <taxon>metagenomes</taxon>
        <taxon>ecological metagenomes</taxon>
    </lineage>
</organism>
<proteinExistence type="predicted"/>
<dbReference type="SUPFAM" id="SSF48452">
    <property type="entry name" value="TPR-like"/>
    <property type="match status" value="1"/>
</dbReference>
<accession>A0A6J7H428</accession>
<dbReference type="InterPro" id="IPR019734">
    <property type="entry name" value="TPR_rpt"/>
</dbReference>
<dbReference type="InterPro" id="IPR011990">
    <property type="entry name" value="TPR-like_helical_dom_sf"/>
</dbReference>
<reference evidence="1" key="1">
    <citation type="submission" date="2020-05" db="EMBL/GenBank/DDBJ databases">
        <authorList>
            <person name="Chiriac C."/>
            <person name="Salcher M."/>
            <person name="Ghai R."/>
            <person name="Kavagutti S V."/>
        </authorList>
    </citation>
    <scope>NUCLEOTIDE SEQUENCE</scope>
</reference>
<gene>
    <name evidence="1" type="ORF">UFOPK3564_01469</name>
</gene>
<name>A0A6J7H428_9ZZZZ</name>
<sequence length="1289" mass="139960">MADPLSIVTGVAQLIGTGAKGVEAAERLFPEYGRFMERFERGVNAWNVDLSEDVATYCYRAPEFRKVAIGYLVDAQAGSSELHAYFRRWFPEGAADQMLRIAERSAALLEVDQRLIDVETRQILRDAIQHATESIMRQQADTHAVIRSLRDASVEHQKVVTERLDVLDTHVQEALKHGVSADKNGLARSERALDSSEDVPPGISRLATEDEEAAAMLTALWAHEGIVGLVRTVGREPSHYSPPTWSAVGRVLDSQGLYAQSERAYLHAAELCEDSANRASYIVRAARSAEAEGAVARAVEHLATARSLDPDNTSLKLTEARRIDDPMTRLRCLAGVSSGNAVEQAHIHQTRGEAHVAQEDFDAARAELQLAQALAPNDPLVSELSGIVPWYENRRKHQLGKPIDGAVVGAAAKKFVDLGREAGAHGRTGERVSLFSRAIECHVLAGEVTEAKVLLEDIVKGPEADEQQAVAIGQAALLCGRPDLVGIVISSDTRDPDSRIVLASALLDEEAEDERENWRRAKELLAGLHFDPDDSIAQNAALAMLRLASMDVEVAWDSHAESILVPEHEAAIAKLQAVRFANQGRFEEAETALLPLTQDASALRLLRDIATGQGRWEAATDRAEALVRRGDNPADRLAWAGALEQTGRTTEAAEQFLRVARNSTASSRDRDLAFGSAMPLAIDTHDVVHMADFTEEWLQAVPVSVGARWNLAYARTRLDEVPEAFALIGHERPPELSADQAHLLAEVLSRHLPAADALPRLIELTDHFQRADETLERAIFSVGLGAKELEPEVSARVTDTLGTFTERFPTSKALKSFDVPESAEELIDLLASMGRPDDDLLRDGTSRVESGRGPVAILADVSGRGALETWSRLGSLPLGFLRPEDEDRQDSAAAAAIGGAAIWDPSSLYIFGCLPDAARRAIMSAIPGGMVAVEVVADAVAADAHIGDVAGYLGTNQDGTGWWVDVSPDDEAARRDRIHRARKMAQSLAPRVPSPDSNASDLHLRRWSDLYDRGPSARSGALNSVVATFLVAFRERRAVFSDDRWVRMAAHQEGLEAFGTLALLASLQEKGLISPVVHQEARRALAHHQAWGVGPSSLELRLAAREAEFRAEGAVAGGLGDRAAWQATQEQMWFTVVELLVEADQQKGDLVGPLMLRAVDGYAASYEGTDLRCEAFEVLIALAMVPATAMSVVPPPSCVEKMMSEAMRFAEARDAGARDPIVGAALRVVDASSQLHGEDRAEAIRRLNIWLPTAKQHEIAGVLARRREVITSADHAGSVSEENNTDRDV</sequence>
<protein>
    <submittedName>
        <fullName evidence="1">Unannotated protein</fullName>
    </submittedName>
</protein>
<dbReference type="Gene3D" id="1.25.40.10">
    <property type="entry name" value="Tetratricopeptide repeat domain"/>
    <property type="match status" value="1"/>
</dbReference>
<dbReference type="SMART" id="SM00028">
    <property type="entry name" value="TPR"/>
    <property type="match status" value="3"/>
</dbReference>
<dbReference type="EMBL" id="CAFBMK010000073">
    <property type="protein sequence ID" value="CAB4914384.1"/>
    <property type="molecule type" value="Genomic_DNA"/>
</dbReference>